<dbReference type="EMBL" id="CP054160">
    <property type="protein sequence ID" value="QXT42747.1"/>
    <property type="molecule type" value="Genomic_DNA"/>
</dbReference>
<dbReference type="EMBL" id="CP133586">
    <property type="protein sequence ID" value="WMT15402.1"/>
    <property type="molecule type" value="Genomic_DNA"/>
</dbReference>
<dbReference type="AlphaFoldDB" id="A0A1Q5VIR3"/>
<evidence type="ECO:0000256" key="2">
    <source>
        <dbReference type="SAM" id="SignalP"/>
    </source>
</evidence>
<sequence>MGNNFILRTRTKAVALCIAAALMSMQANARNLQDVRLGNYLIPGVFGQALTEGMTIPVLLRYKGGDQQEKQKVADALVVLEKGRLMIRDITLAEESEGATLAETTQTLIRGLKDRFFDQNTHIAVSSDADLNLNIRSFVLTLDVSEKSLGTSIIPRTSLLGISSVPHFSSVLNYDLGVYRSQLKKGENTSNNYLTLDNTFGFAEHHFNVNGSFYGIGESQQDSQLYRAMYERDMSGRRLAFGLVDTWNLQSLGSLSALNSSKVYGVTYGNKSATKIQNTQYSLTPITVFLPSAGEVHIYRQGRLLNIQNFPMGSFEVDTSRLPYGIYDVDVEVVIDGKTQSRMRQTINKAFSGNNGVAQELNWQLYGGYVNYDNRNNRTNDSTTNETYLAGASAAMSIPEILKIASVPAIFGLAVQTSTYTFDKKVVNETSVNLNVNQFASLGWQGLLSQGGRYRNILSASLMLPKGFGSVWANREKSHIGKGLPVYESDSYSYGGTLSLSRFFERGGQLTLSRTVDKRDRSTSNNLEYSTALFSGRYGTVNLRAGIQRYRYDYQSNSTNQRYISLDFSLPLAAWLSTGVSSNNGNVRANLAANKSFDDSAFTSAGFNLAKLVKDKHNGDSAYSASGYAAFDTKYSVGTLSLSRPDNNRLNGNLTARGAVAYSDKNFAASGIQEKSGVLVKTGFIDDAVLSAQIDGRSYPLSGANNFIPLPPYSSYKVELMNDKNSMDSFDIVKGRTRNVTLYPGNVAVYEPEVKQLVTVFGRMTMENGRAIANAAVRNHIGKTITDATGAFQMDVDKRYPSVSLTMPDHGICEVDLDLAKAKGVKWVGDVVCNVQTILAQR</sequence>
<feature type="domain" description="Pilus assembly protein C-terminal" evidence="3">
    <location>
        <begin position="742"/>
        <end position="834"/>
    </location>
</feature>
<evidence type="ECO:0000313" key="6">
    <source>
        <dbReference type="EMBL" id="WMT15402.1"/>
    </source>
</evidence>
<organism evidence="5 7">
    <name type="scientific">Serratia fonticola</name>
    <dbReference type="NCBI Taxonomy" id="47917"/>
    <lineage>
        <taxon>Bacteria</taxon>
        <taxon>Pseudomonadati</taxon>
        <taxon>Pseudomonadota</taxon>
        <taxon>Gammaproteobacteria</taxon>
        <taxon>Enterobacterales</taxon>
        <taxon>Yersiniaceae</taxon>
        <taxon>Serratia</taxon>
    </lineage>
</organism>
<dbReference type="InterPro" id="IPR031917">
    <property type="entry name" value="Pilus_assem_C"/>
</dbReference>
<reference evidence="5" key="2">
    <citation type="submission" date="2022-06" db="EMBL/GenBank/DDBJ databases">
        <title>Genome sequences of seven Enterobacteriaceae strains isolated from Canadian wastewater treatment facilities.</title>
        <authorList>
            <person name="Huang H."/>
            <person name="Chmara J.T."/>
            <person name="Duceppe M.-O."/>
        </authorList>
    </citation>
    <scope>NUCLEOTIDE SEQUENCE</scope>
    <source>
        <strain evidence="5">HH13</strain>
    </source>
</reference>
<dbReference type="InterPro" id="IPR032636">
    <property type="entry name" value="Pilus_assem_E-set-like_dom"/>
</dbReference>
<gene>
    <name evidence="5" type="ORF">G9399_23410</name>
    <name evidence="6" type="ORF">RFB13_03385</name>
</gene>
<dbReference type="Proteomes" id="UP001235341">
    <property type="component" value="Chromosome"/>
</dbReference>
<evidence type="ECO:0000313" key="5">
    <source>
        <dbReference type="EMBL" id="QXT42747.1"/>
    </source>
</evidence>
<reference evidence="6 8" key="3">
    <citation type="submission" date="2023-08" db="EMBL/GenBank/DDBJ databases">
        <title>Complete Genome and Methylome dissection of Serratia fonticola NEB369.</title>
        <authorList>
            <person name="Fomenkov A."/>
            <person name="Roberts R.D."/>
        </authorList>
    </citation>
    <scope>NUCLEOTIDE SEQUENCE [LARGE SCALE GENOMIC DNA]</scope>
    <source>
        <strain evidence="6 8">NEB369</strain>
    </source>
</reference>
<evidence type="ECO:0000259" key="3">
    <source>
        <dbReference type="Pfam" id="PF15976"/>
    </source>
</evidence>
<dbReference type="Pfam" id="PF15976">
    <property type="entry name" value="CooC_C"/>
    <property type="match status" value="1"/>
</dbReference>
<evidence type="ECO:0000259" key="4">
    <source>
        <dbReference type="Pfam" id="PF16967"/>
    </source>
</evidence>
<evidence type="ECO:0000256" key="1">
    <source>
        <dbReference type="ARBA" id="ARBA00022729"/>
    </source>
</evidence>
<feature type="chain" id="PRO_5044564114" evidence="2">
    <location>
        <begin position="30"/>
        <end position="842"/>
    </location>
</feature>
<dbReference type="RefSeq" id="WP_065683681.1">
    <property type="nucleotide sequence ID" value="NZ_CP054160.3"/>
</dbReference>
<feature type="domain" description="Pilus assembly protein E-set like" evidence="4">
    <location>
        <begin position="282"/>
        <end position="349"/>
    </location>
</feature>
<accession>A0A1Q5VIR3</accession>
<dbReference type="Proteomes" id="UP000503464">
    <property type="component" value="Chromosome"/>
</dbReference>
<evidence type="ECO:0000313" key="7">
    <source>
        <dbReference type="Proteomes" id="UP000503464"/>
    </source>
</evidence>
<proteinExistence type="predicted"/>
<protein>
    <submittedName>
        <fullName evidence="5">CS1-pili formation C-terminal domain-containing protein</fullName>
    </submittedName>
</protein>
<evidence type="ECO:0000313" key="8">
    <source>
        <dbReference type="Proteomes" id="UP001235341"/>
    </source>
</evidence>
<name>A0A1Q5VIR3_SERFO</name>
<feature type="signal peptide" evidence="2">
    <location>
        <begin position="1"/>
        <end position="29"/>
    </location>
</feature>
<keyword evidence="1 2" id="KW-0732">Signal</keyword>
<keyword evidence="8" id="KW-1185">Reference proteome</keyword>
<dbReference type="Pfam" id="PF16967">
    <property type="entry name" value="TcfC"/>
    <property type="match status" value="1"/>
</dbReference>
<reference evidence="7" key="1">
    <citation type="submission" date="2020-03" db="EMBL/GenBank/DDBJ databases">
        <title>Genome sequences of seven Enterobacteriaceae strains isolated from Canadian wastewater treatment facilities.</title>
        <authorList>
            <person name="Huang H."/>
            <person name="Chmara J.T."/>
            <person name="Duceppe M.-O."/>
        </authorList>
    </citation>
    <scope>NUCLEOTIDE SEQUENCE [LARGE SCALE GENOMIC DNA]</scope>
    <source>
        <strain evidence="7">Biosolid 3</strain>
    </source>
</reference>